<evidence type="ECO:0000256" key="1">
    <source>
        <dbReference type="SAM" id="MobiDB-lite"/>
    </source>
</evidence>
<organism evidence="4 5">
    <name type="scientific">Ferrimonas pelagia</name>
    <dbReference type="NCBI Taxonomy" id="1177826"/>
    <lineage>
        <taxon>Bacteria</taxon>
        <taxon>Pseudomonadati</taxon>
        <taxon>Pseudomonadota</taxon>
        <taxon>Gammaproteobacteria</taxon>
        <taxon>Alteromonadales</taxon>
        <taxon>Ferrimonadaceae</taxon>
        <taxon>Ferrimonas</taxon>
    </lineage>
</organism>
<dbReference type="Pfam" id="PF08722">
    <property type="entry name" value="Tn7_TnsA-like_N"/>
    <property type="match status" value="1"/>
</dbReference>
<dbReference type="InterPro" id="IPR011335">
    <property type="entry name" value="Restrct_endonuc-II-like"/>
</dbReference>
<protein>
    <submittedName>
        <fullName evidence="4">TnsA endonuclease N-terminal domain-containing protein</fullName>
    </submittedName>
</protein>
<sequence>MASRRRGTTEAQFDKWVKEGRGSGQHAGYKPWLKVNDLPSQGRVHRIYGYKSRRTHHLLSDLELAVFLMLEWHPSVTQIREQFPLQRTLTRKLAKQAGIKHPCIAGVDQYMSSDFLVNSVEPDRPKFVLQAKYKEALEDPHTVEKLELERRYWRSKSLPWFLVTEKEVPQAVLRNIQWLYPAQHRSESDVELDLQQIQFYAHHLEANPDKTLVAVCKKLDVAYDLSPGDSLFEMRQLLAKRYFKFDIGVPNTKLKAKDLQPGDLSHIREAYLVSNQ</sequence>
<dbReference type="Pfam" id="PF08721">
    <property type="entry name" value="Tn7_Tnp_TnsA_C"/>
    <property type="match status" value="1"/>
</dbReference>
<evidence type="ECO:0000313" key="5">
    <source>
        <dbReference type="Proteomes" id="UP001499988"/>
    </source>
</evidence>
<feature type="domain" description="TnsA endonuclease N-terminal" evidence="3">
    <location>
        <begin position="73"/>
        <end position="165"/>
    </location>
</feature>
<dbReference type="RefSeq" id="WP_345336389.1">
    <property type="nucleotide sequence ID" value="NZ_BAABJZ010000095.1"/>
</dbReference>
<evidence type="ECO:0000259" key="2">
    <source>
        <dbReference type="Pfam" id="PF08721"/>
    </source>
</evidence>
<comment type="caution">
    <text evidence="4">The sequence shown here is derived from an EMBL/GenBank/DDBJ whole genome shotgun (WGS) entry which is preliminary data.</text>
</comment>
<keyword evidence="4" id="KW-0255">Endonuclease</keyword>
<dbReference type="InterPro" id="IPR036390">
    <property type="entry name" value="WH_DNA-bd_sf"/>
</dbReference>
<dbReference type="Proteomes" id="UP001499988">
    <property type="component" value="Unassembled WGS sequence"/>
</dbReference>
<dbReference type="SUPFAM" id="SSF52980">
    <property type="entry name" value="Restriction endonuclease-like"/>
    <property type="match status" value="1"/>
</dbReference>
<feature type="domain" description="TnsA endonuclease C-terminal" evidence="2">
    <location>
        <begin position="167"/>
        <end position="247"/>
    </location>
</feature>
<dbReference type="Gene3D" id="1.10.10.10">
    <property type="entry name" value="Winged helix-like DNA-binding domain superfamily/Winged helix DNA-binding domain"/>
    <property type="match status" value="1"/>
</dbReference>
<reference evidence="5" key="1">
    <citation type="journal article" date="2019" name="Int. J. Syst. Evol. Microbiol.">
        <title>The Global Catalogue of Microorganisms (GCM) 10K type strain sequencing project: providing services to taxonomists for standard genome sequencing and annotation.</title>
        <authorList>
            <consortium name="The Broad Institute Genomics Platform"/>
            <consortium name="The Broad Institute Genome Sequencing Center for Infectious Disease"/>
            <person name="Wu L."/>
            <person name="Ma J."/>
        </authorList>
    </citation>
    <scope>NUCLEOTIDE SEQUENCE [LARGE SCALE GENOMIC DNA]</scope>
    <source>
        <strain evidence="5">JCM 18401</strain>
    </source>
</reference>
<dbReference type="EMBL" id="BAABJZ010000095">
    <property type="protein sequence ID" value="GAA4895859.1"/>
    <property type="molecule type" value="Genomic_DNA"/>
</dbReference>
<dbReference type="CDD" id="cd22362">
    <property type="entry name" value="TnsA_endonuclease-like"/>
    <property type="match status" value="1"/>
</dbReference>
<name>A0ABP9F8J5_9GAMM</name>
<dbReference type="InterPro" id="IPR036388">
    <property type="entry name" value="WH-like_DNA-bd_sf"/>
</dbReference>
<dbReference type="Gene3D" id="3.40.1350.10">
    <property type="match status" value="1"/>
</dbReference>
<gene>
    <name evidence="4" type="ORF">GCM10023333_31340</name>
</gene>
<dbReference type="InterPro" id="IPR011856">
    <property type="entry name" value="tRNA_endonuc-like_dom_sf"/>
</dbReference>
<dbReference type="SUPFAM" id="SSF46785">
    <property type="entry name" value="Winged helix' DNA-binding domain"/>
    <property type="match status" value="1"/>
</dbReference>
<feature type="region of interest" description="Disordered" evidence="1">
    <location>
        <begin position="1"/>
        <end position="28"/>
    </location>
</feature>
<dbReference type="InterPro" id="IPR014832">
    <property type="entry name" value="TnsA_C"/>
</dbReference>
<dbReference type="InterPro" id="IPR014833">
    <property type="entry name" value="TnsA_N"/>
</dbReference>
<keyword evidence="5" id="KW-1185">Reference proteome</keyword>
<dbReference type="GO" id="GO:0004519">
    <property type="term" value="F:endonuclease activity"/>
    <property type="evidence" value="ECO:0007669"/>
    <property type="project" value="UniProtKB-KW"/>
</dbReference>
<accession>A0ABP9F8J5</accession>
<evidence type="ECO:0000313" key="4">
    <source>
        <dbReference type="EMBL" id="GAA4895859.1"/>
    </source>
</evidence>
<keyword evidence="4" id="KW-0378">Hydrolase</keyword>
<proteinExistence type="predicted"/>
<evidence type="ECO:0000259" key="3">
    <source>
        <dbReference type="Pfam" id="PF08722"/>
    </source>
</evidence>
<feature type="compositionally biased region" description="Basic and acidic residues" evidence="1">
    <location>
        <begin position="12"/>
        <end position="21"/>
    </location>
</feature>
<keyword evidence="4" id="KW-0540">Nuclease</keyword>